<comment type="caution">
    <text evidence="2">The sequence shown here is derived from an EMBL/GenBank/DDBJ whole genome shotgun (WGS) entry which is preliminary data.</text>
</comment>
<dbReference type="PANTHER" id="PTHR36513">
    <property type="entry name" value="ABC TRANSMEMBRANE TYPE-1 DOMAIN-CONTAINING PROTEIN"/>
    <property type="match status" value="1"/>
</dbReference>
<dbReference type="PIRSF" id="PIRSF033909">
    <property type="entry name" value="UCP033909"/>
    <property type="match status" value="1"/>
</dbReference>
<proteinExistence type="predicted"/>
<keyword evidence="3" id="KW-1185">Reference proteome</keyword>
<evidence type="ECO:0000313" key="2">
    <source>
        <dbReference type="EMBL" id="TBN53494.1"/>
    </source>
</evidence>
<keyword evidence="1" id="KW-0472">Membrane</keyword>
<dbReference type="Pfam" id="PF05990">
    <property type="entry name" value="DUF900"/>
    <property type="match status" value="1"/>
</dbReference>
<dbReference type="PROSITE" id="PS51257">
    <property type="entry name" value="PROKAR_LIPOPROTEIN"/>
    <property type="match status" value="1"/>
</dbReference>
<dbReference type="Gene3D" id="3.40.50.1820">
    <property type="entry name" value="alpha/beta hydrolase"/>
    <property type="match status" value="1"/>
</dbReference>
<dbReference type="PANTHER" id="PTHR36513:SF1">
    <property type="entry name" value="TRANSMEMBRANE PROTEIN"/>
    <property type="match status" value="1"/>
</dbReference>
<dbReference type="RefSeq" id="WP_131003550.1">
    <property type="nucleotide sequence ID" value="NZ_JBHSZR010000007.1"/>
</dbReference>
<dbReference type="InterPro" id="IPR014586">
    <property type="entry name" value="UCP033909"/>
</dbReference>
<gene>
    <name evidence="2" type="ORF">EYR15_10835</name>
</gene>
<dbReference type="SUPFAM" id="SSF53474">
    <property type="entry name" value="alpha/beta-Hydrolases"/>
    <property type="match status" value="1"/>
</dbReference>
<reference evidence="2 3" key="1">
    <citation type="submission" date="2019-02" db="EMBL/GenBank/DDBJ databases">
        <title>Hansschlegelia quercus sp. nov., a novel methylotrophic bacterium from buds of oak (Quercus robur L.).</title>
        <authorList>
            <person name="Agafonova N.V."/>
            <person name="Kaparullina E.N."/>
            <person name="Grouzdev D.S."/>
            <person name="Doronina N.V."/>
        </authorList>
    </citation>
    <scope>NUCLEOTIDE SEQUENCE [LARGE SCALE GENOMIC DNA]</scope>
    <source>
        <strain evidence="2 3">Dub</strain>
    </source>
</reference>
<dbReference type="OrthoDB" id="9797755at2"/>
<dbReference type="GO" id="GO:0016787">
    <property type="term" value="F:hydrolase activity"/>
    <property type="evidence" value="ECO:0007669"/>
    <property type="project" value="UniProtKB-KW"/>
</dbReference>
<accession>A0A4Q9GLB4</accession>
<dbReference type="EMBL" id="SIUB01000004">
    <property type="protein sequence ID" value="TBN53494.1"/>
    <property type="molecule type" value="Genomic_DNA"/>
</dbReference>
<evidence type="ECO:0000256" key="1">
    <source>
        <dbReference type="SAM" id="Phobius"/>
    </source>
</evidence>
<dbReference type="InterPro" id="IPR010297">
    <property type="entry name" value="DUF900_hydrolase"/>
</dbReference>
<feature type="transmembrane region" description="Helical" evidence="1">
    <location>
        <begin position="359"/>
        <end position="385"/>
    </location>
</feature>
<protein>
    <submittedName>
        <fullName evidence="2">Alpha/beta fold hydrolase</fullName>
    </submittedName>
</protein>
<dbReference type="AlphaFoldDB" id="A0A4Q9GLB4"/>
<dbReference type="InterPro" id="IPR029058">
    <property type="entry name" value="AB_hydrolase_fold"/>
</dbReference>
<keyword evidence="1" id="KW-0812">Transmembrane</keyword>
<organism evidence="2 3">
    <name type="scientific">Hansschlegelia quercus</name>
    <dbReference type="NCBI Taxonomy" id="2528245"/>
    <lineage>
        <taxon>Bacteria</taxon>
        <taxon>Pseudomonadati</taxon>
        <taxon>Pseudomonadota</taxon>
        <taxon>Alphaproteobacteria</taxon>
        <taxon>Hyphomicrobiales</taxon>
        <taxon>Methylopilaceae</taxon>
        <taxon>Hansschlegelia</taxon>
    </lineage>
</organism>
<name>A0A4Q9GLB4_9HYPH</name>
<dbReference type="Proteomes" id="UP000291613">
    <property type="component" value="Unassembled WGS sequence"/>
</dbReference>
<keyword evidence="2" id="KW-0378">Hydrolase</keyword>
<evidence type="ECO:0000313" key="3">
    <source>
        <dbReference type="Proteomes" id="UP000291613"/>
    </source>
</evidence>
<sequence length="414" mass="43747">MDLRCVRLLVLMAGAAGLCGCGGRAQDVLVPSPTVMAAPGASKVNMLVVTTRARTNEPPGQIFGGSRARGRSLFNLVVSIPPPPAHKVGDVQWPRKLPANPATEFATLRAADIDVGGVKTWFRTVAGPKRSVLIFVHGFNNTFENAAYRFAQIAHDSGTDAAPVLFTWPSRGSALDYLYDRESGTASRDALEALITNAARDPDVGDVTVMAHSLGNWVMIEALRQMAIRNGSIPPKIRNVIMAAPDVDVDVFRSDFLAIPEPRPRITVLISRDDRALAISRRIAGGIDRLGAIDPDAEPYKSKLAAANVVAIDLTKVEAGDRLNHGKFAESPEVVKLIGTRLIAGQQISDSDLTLGERLAGATVGAASVVGSTVAAVVAAPIALVDPATRRGLKRQVRSIGEHAESAAASSAVR</sequence>
<keyword evidence="1" id="KW-1133">Transmembrane helix</keyword>